<dbReference type="SUPFAM" id="SSF51735">
    <property type="entry name" value="NAD(P)-binding Rossmann-fold domains"/>
    <property type="match status" value="1"/>
</dbReference>
<evidence type="ECO:0000256" key="7">
    <source>
        <dbReference type="ARBA" id="ARBA00023098"/>
    </source>
</evidence>
<evidence type="ECO:0000256" key="5">
    <source>
        <dbReference type="ARBA" id="ARBA00023002"/>
    </source>
</evidence>
<feature type="binding site" evidence="12">
    <location>
        <position position="13"/>
    </location>
    <ligand>
        <name>NAD(+)</name>
        <dbReference type="ChEBI" id="CHEBI:57540"/>
    </ligand>
</feature>
<dbReference type="PANTHER" id="PTHR43159:SF2">
    <property type="entry name" value="ENOYL-[ACYL-CARRIER-PROTEIN] REDUCTASE [NADH], CHLOROPLASTIC"/>
    <property type="match status" value="1"/>
</dbReference>
<name>B8G6L0_CHLAD</name>
<dbReference type="EMBL" id="CP001337">
    <property type="protein sequence ID" value="ACL23947.1"/>
    <property type="molecule type" value="Genomic_DNA"/>
</dbReference>
<organism evidence="13 14">
    <name type="scientific">Chloroflexus aggregans (strain MD-66 / DSM 9485)</name>
    <dbReference type="NCBI Taxonomy" id="326427"/>
    <lineage>
        <taxon>Bacteria</taxon>
        <taxon>Bacillati</taxon>
        <taxon>Chloroflexota</taxon>
        <taxon>Chloroflexia</taxon>
        <taxon>Chloroflexales</taxon>
        <taxon>Chloroflexineae</taxon>
        <taxon>Chloroflexaceae</taxon>
        <taxon>Chloroflexus</taxon>
    </lineage>
</organism>
<keyword evidence="7" id="KW-0443">Lipid metabolism</keyword>
<feature type="binding site" evidence="12">
    <location>
        <begin position="191"/>
        <end position="195"/>
    </location>
    <ligand>
        <name>NAD(+)</name>
        <dbReference type="ChEBI" id="CHEBI:57540"/>
    </ligand>
</feature>
<dbReference type="PANTHER" id="PTHR43159">
    <property type="entry name" value="ENOYL-[ACYL-CARRIER-PROTEIN] REDUCTASE"/>
    <property type="match status" value="1"/>
</dbReference>
<gene>
    <name evidence="13" type="ordered locus">Cagg_1033</name>
</gene>
<dbReference type="STRING" id="326427.Cagg_1033"/>
<dbReference type="RefSeq" id="WP_012616311.1">
    <property type="nucleotide sequence ID" value="NC_011831.1"/>
</dbReference>
<evidence type="ECO:0000256" key="9">
    <source>
        <dbReference type="PIRNR" id="PIRNR000094"/>
    </source>
</evidence>
<feature type="binding site" evidence="12">
    <location>
        <begin position="19"/>
        <end position="20"/>
    </location>
    <ligand>
        <name>NAD(+)</name>
        <dbReference type="ChEBI" id="CHEBI:57540"/>
    </ligand>
</feature>
<dbReference type="AlphaFoldDB" id="B8G6L0"/>
<dbReference type="HOGENOM" id="CLU_010194_10_1_0"/>
<dbReference type="FunFam" id="3.40.50.720:FF:000054">
    <property type="entry name" value="Enoyl-[acyl-carrier-protein] reductase [NADH]"/>
    <property type="match status" value="1"/>
</dbReference>
<dbReference type="Pfam" id="PF13561">
    <property type="entry name" value="adh_short_C2"/>
    <property type="match status" value="1"/>
</dbReference>
<feature type="binding site" evidence="12">
    <location>
        <position position="92"/>
    </location>
    <ligand>
        <name>NAD(+)</name>
        <dbReference type="ChEBI" id="CHEBI:57540"/>
    </ligand>
</feature>
<dbReference type="OrthoDB" id="9803628at2"/>
<comment type="catalytic activity">
    <reaction evidence="9">
        <text>a 2,3-saturated acyl-[ACP] + NAD(+) = a (2E)-enoyl-[ACP] + NADH + H(+)</text>
        <dbReference type="Rhea" id="RHEA:10240"/>
        <dbReference type="Rhea" id="RHEA-COMP:9925"/>
        <dbReference type="Rhea" id="RHEA-COMP:9926"/>
        <dbReference type="ChEBI" id="CHEBI:15378"/>
        <dbReference type="ChEBI" id="CHEBI:57540"/>
        <dbReference type="ChEBI" id="CHEBI:57945"/>
        <dbReference type="ChEBI" id="CHEBI:78784"/>
        <dbReference type="ChEBI" id="CHEBI:78785"/>
        <dbReference type="EC" id="1.3.1.9"/>
    </reaction>
</comment>
<evidence type="ECO:0000256" key="12">
    <source>
        <dbReference type="PIRSR" id="PIRSR000094-3"/>
    </source>
</evidence>
<keyword evidence="5 9" id="KW-0560">Oxidoreductase</keyword>
<feature type="active site" description="Proton acceptor" evidence="10">
    <location>
        <position position="145"/>
    </location>
</feature>
<dbReference type="CDD" id="cd05372">
    <property type="entry name" value="ENR_SDR"/>
    <property type="match status" value="1"/>
</dbReference>
<evidence type="ECO:0000256" key="8">
    <source>
        <dbReference type="ARBA" id="ARBA00023160"/>
    </source>
</evidence>
<dbReference type="Gene3D" id="1.10.8.400">
    <property type="entry name" value="Enoyl acyl carrier protein reductase"/>
    <property type="match status" value="1"/>
</dbReference>
<keyword evidence="8 9" id="KW-0275">Fatty acid biosynthesis</keyword>
<dbReference type="GO" id="GO:0004318">
    <property type="term" value="F:enoyl-[acyl-carrier-protein] reductase (NADH) activity"/>
    <property type="evidence" value="ECO:0007669"/>
    <property type="project" value="UniProtKB-EC"/>
</dbReference>
<dbReference type="FunFam" id="1.10.8.400:FF:000001">
    <property type="entry name" value="Enoyl-[acyl-carrier-protein] reductase [NADH]"/>
    <property type="match status" value="1"/>
</dbReference>
<sequence>MGLMEGKKGLILGVANDRSIAWGIAQALHREGATIGFTYLGEALERRVRPLAESMNAPLIEPCDVSKDEDIAALMERTRATFGQIDFLVHAIAFANKEELSGTILNTTREGFRIALEISAYSLIALVKAAEPLFAPNASVLTLTYHGSRQVIGSYNVMGVAKAALEASVRYLAAGLGPRGIRVNAISAGPIRTLAASGIANFRSLHKHFAEYAPLRRNVTIEDVGNAALYLCSPLSAGVTGEIHYVDGGFNVVVPGSSDEL</sequence>
<protein>
    <recommendedName>
        <fullName evidence="9">Enoyl-[acyl-carrier-protein] reductase [NADH]</fullName>
        <ecNumber evidence="9">1.3.1.9</ecNumber>
    </recommendedName>
</protein>
<evidence type="ECO:0000256" key="1">
    <source>
        <dbReference type="ARBA" id="ARBA00005194"/>
    </source>
</evidence>
<keyword evidence="4" id="KW-0276">Fatty acid metabolism</keyword>
<accession>B8G6L0</accession>
<comment type="similarity">
    <text evidence="2 9">Belongs to the short-chain dehydrogenases/reductases (SDR) family. FabI subfamily.</text>
</comment>
<evidence type="ECO:0000313" key="13">
    <source>
        <dbReference type="EMBL" id="ACL23947.1"/>
    </source>
</evidence>
<evidence type="ECO:0000256" key="3">
    <source>
        <dbReference type="ARBA" id="ARBA00022516"/>
    </source>
</evidence>
<evidence type="ECO:0000256" key="10">
    <source>
        <dbReference type="PIRSR" id="PIRSR000094-1"/>
    </source>
</evidence>
<evidence type="ECO:0000256" key="6">
    <source>
        <dbReference type="ARBA" id="ARBA00023027"/>
    </source>
</evidence>
<reference evidence="13" key="1">
    <citation type="submission" date="2008-12" db="EMBL/GenBank/DDBJ databases">
        <title>Complete sequence of Chloroflexus aggregans DSM 9485.</title>
        <authorList>
            <consortium name="US DOE Joint Genome Institute"/>
            <person name="Lucas S."/>
            <person name="Copeland A."/>
            <person name="Lapidus A."/>
            <person name="Glavina del Rio T."/>
            <person name="Dalin E."/>
            <person name="Tice H."/>
            <person name="Pitluck S."/>
            <person name="Foster B."/>
            <person name="Larimer F."/>
            <person name="Land M."/>
            <person name="Hauser L."/>
            <person name="Kyrpides N."/>
            <person name="Mikhailova N."/>
            <person name="Bryant D."/>
            <person name="Richardson P."/>
        </authorList>
    </citation>
    <scope>NUCLEOTIDE SEQUENCE</scope>
    <source>
        <strain evidence="13">DSM 9485</strain>
    </source>
</reference>
<feature type="binding site" evidence="12">
    <location>
        <begin position="64"/>
        <end position="65"/>
    </location>
    <ligand>
        <name>NAD(+)</name>
        <dbReference type="ChEBI" id="CHEBI:57540"/>
    </ligand>
</feature>
<dbReference type="InterPro" id="IPR002347">
    <property type="entry name" value="SDR_fam"/>
</dbReference>
<dbReference type="PRINTS" id="PR00081">
    <property type="entry name" value="GDHRDH"/>
</dbReference>
<dbReference type="InterPro" id="IPR036291">
    <property type="entry name" value="NAD(P)-bd_dom_sf"/>
</dbReference>
<evidence type="ECO:0000256" key="4">
    <source>
        <dbReference type="ARBA" id="ARBA00022832"/>
    </source>
</evidence>
<dbReference type="EC" id="1.3.1.9" evidence="9"/>
<dbReference type="Proteomes" id="UP000002508">
    <property type="component" value="Chromosome"/>
</dbReference>
<dbReference type="InterPro" id="IPR014358">
    <property type="entry name" value="Enoyl-ACP_Rdtase_NADH"/>
</dbReference>
<dbReference type="KEGG" id="cag:Cagg_1033"/>
<feature type="active site" description="Proton acceptor" evidence="10">
    <location>
        <position position="155"/>
    </location>
</feature>
<evidence type="ECO:0000256" key="11">
    <source>
        <dbReference type="PIRSR" id="PIRSR000094-2"/>
    </source>
</evidence>
<keyword evidence="14" id="KW-1185">Reference proteome</keyword>
<evidence type="ECO:0000313" key="14">
    <source>
        <dbReference type="Proteomes" id="UP000002508"/>
    </source>
</evidence>
<dbReference type="PIRSF" id="PIRSF000094">
    <property type="entry name" value="Enoyl-ACP_rdct"/>
    <property type="match status" value="1"/>
</dbReference>
<proteinExistence type="inferred from homology"/>
<keyword evidence="3 9" id="KW-0444">Lipid biosynthesis</keyword>
<evidence type="ECO:0000256" key="2">
    <source>
        <dbReference type="ARBA" id="ARBA00009233"/>
    </source>
</evidence>
<dbReference type="Gene3D" id="3.40.50.720">
    <property type="entry name" value="NAD(P)-binding Rossmann-like Domain"/>
    <property type="match status" value="1"/>
</dbReference>
<comment type="pathway">
    <text evidence="1">Lipid metabolism; fatty acid biosynthesis.</text>
</comment>
<dbReference type="eggNOG" id="COG0623">
    <property type="taxonomic scope" value="Bacteria"/>
</dbReference>
<feature type="binding site" evidence="12">
    <location>
        <position position="162"/>
    </location>
    <ligand>
        <name>NAD(+)</name>
        <dbReference type="ChEBI" id="CHEBI:57540"/>
    </ligand>
</feature>
<keyword evidence="6 9" id="KW-0520">NAD</keyword>
<feature type="binding site" evidence="11">
    <location>
        <position position="95"/>
    </location>
    <ligand>
        <name>substrate</name>
    </ligand>
</feature>
<dbReference type="GO" id="GO:0006633">
    <property type="term" value="P:fatty acid biosynthetic process"/>
    <property type="evidence" value="ECO:0007669"/>
    <property type="project" value="UniProtKB-KW"/>
</dbReference>